<accession>A0A423X4B7</accession>
<dbReference type="PANTHER" id="PTHR24198:SF165">
    <property type="entry name" value="ANKYRIN REPEAT-CONTAINING PROTEIN-RELATED"/>
    <property type="match status" value="1"/>
</dbReference>
<reference evidence="4 5" key="1">
    <citation type="submission" date="2015-09" db="EMBL/GenBank/DDBJ databases">
        <title>Host preference determinants of Valsa canker pathogens revealed by comparative genomics.</title>
        <authorList>
            <person name="Yin Z."/>
            <person name="Huang L."/>
        </authorList>
    </citation>
    <scope>NUCLEOTIDE SEQUENCE [LARGE SCALE GENOMIC DNA]</scope>
    <source>
        <strain evidence="4 5">SXYLt</strain>
    </source>
</reference>
<keyword evidence="1" id="KW-0677">Repeat</keyword>
<dbReference type="Proteomes" id="UP000285146">
    <property type="component" value="Unassembled WGS sequence"/>
</dbReference>
<dbReference type="STRING" id="1230097.A0A423X4B7"/>
<comment type="caution">
    <text evidence="4">The sequence shown here is derived from an EMBL/GenBank/DDBJ whole genome shotgun (WGS) entry which is preliminary data.</text>
</comment>
<dbReference type="OrthoDB" id="194358at2759"/>
<keyword evidence="5" id="KW-1185">Reference proteome</keyword>
<keyword evidence="2 3" id="KW-0040">ANK repeat</keyword>
<organism evidence="4 5">
    <name type="scientific">Cytospora leucostoma</name>
    <dbReference type="NCBI Taxonomy" id="1230097"/>
    <lineage>
        <taxon>Eukaryota</taxon>
        <taxon>Fungi</taxon>
        <taxon>Dikarya</taxon>
        <taxon>Ascomycota</taxon>
        <taxon>Pezizomycotina</taxon>
        <taxon>Sordariomycetes</taxon>
        <taxon>Sordariomycetidae</taxon>
        <taxon>Diaporthales</taxon>
        <taxon>Cytosporaceae</taxon>
        <taxon>Cytospora</taxon>
    </lineage>
</organism>
<evidence type="ECO:0000313" key="4">
    <source>
        <dbReference type="EMBL" id="ROW10763.1"/>
    </source>
</evidence>
<gene>
    <name evidence="4" type="ORF">VPNG_05044</name>
</gene>
<sequence>MPPTSPPRSLADSIQSAAHDNQCDELQQLLDQWESPDLEPLQPALCAALRQGHVDAANLLLRRGCQCYFAATEAALAGGHMPIFECMLQHGWDINFSLDHRGDALICALLFKGTPDLARWLLAHGADPNWNPRSHPVVSSALEAACSRPSTPPEMVSLLLRRGAVGPAAMLVAAWSGSVEALRVLLDEAGELFDIDGIPAAENPDWERDEDWGTPLHAAASKGEMPCITLLLERGARRNVRNASGRTPRQTAEHFGHLACAEALKEAEAPI</sequence>
<evidence type="ECO:0000256" key="2">
    <source>
        <dbReference type="ARBA" id="ARBA00023043"/>
    </source>
</evidence>
<dbReference type="EMBL" id="LKEB01000028">
    <property type="protein sequence ID" value="ROW10763.1"/>
    <property type="molecule type" value="Genomic_DNA"/>
</dbReference>
<protein>
    <submittedName>
        <fullName evidence="4">Uncharacterized protein</fullName>
    </submittedName>
</protein>
<dbReference type="Pfam" id="PF12796">
    <property type="entry name" value="Ank_2"/>
    <property type="match status" value="1"/>
</dbReference>
<dbReference type="AlphaFoldDB" id="A0A423X4B7"/>
<dbReference type="PROSITE" id="PS50088">
    <property type="entry name" value="ANK_REPEAT"/>
    <property type="match status" value="1"/>
</dbReference>
<dbReference type="Gene3D" id="1.25.40.20">
    <property type="entry name" value="Ankyrin repeat-containing domain"/>
    <property type="match status" value="2"/>
</dbReference>
<dbReference type="InParanoid" id="A0A423X4B7"/>
<dbReference type="InterPro" id="IPR002110">
    <property type="entry name" value="Ankyrin_rpt"/>
</dbReference>
<name>A0A423X4B7_9PEZI</name>
<dbReference type="SMART" id="SM00248">
    <property type="entry name" value="ANK"/>
    <property type="match status" value="4"/>
</dbReference>
<evidence type="ECO:0000256" key="3">
    <source>
        <dbReference type="PROSITE-ProRule" id="PRU00023"/>
    </source>
</evidence>
<dbReference type="PROSITE" id="PS50297">
    <property type="entry name" value="ANK_REP_REGION"/>
    <property type="match status" value="1"/>
</dbReference>
<evidence type="ECO:0000256" key="1">
    <source>
        <dbReference type="ARBA" id="ARBA00022737"/>
    </source>
</evidence>
<feature type="repeat" description="ANK" evidence="3">
    <location>
        <begin position="211"/>
        <end position="243"/>
    </location>
</feature>
<evidence type="ECO:0000313" key="5">
    <source>
        <dbReference type="Proteomes" id="UP000285146"/>
    </source>
</evidence>
<dbReference type="PANTHER" id="PTHR24198">
    <property type="entry name" value="ANKYRIN REPEAT AND PROTEIN KINASE DOMAIN-CONTAINING PROTEIN"/>
    <property type="match status" value="1"/>
</dbReference>
<dbReference type="InterPro" id="IPR036770">
    <property type="entry name" value="Ankyrin_rpt-contain_sf"/>
</dbReference>
<dbReference type="SUPFAM" id="SSF48403">
    <property type="entry name" value="Ankyrin repeat"/>
    <property type="match status" value="1"/>
</dbReference>
<proteinExistence type="predicted"/>